<protein>
    <submittedName>
        <fullName evidence="2">Uncharacterized protein</fullName>
    </submittedName>
</protein>
<proteinExistence type="predicted"/>
<evidence type="ECO:0000256" key="1">
    <source>
        <dbReference type="SAM" id="MobiDB-lite"/>
    </source>
</evidence>
<gene>
    <name evidence="2" type="ORF">H5410_032874</name>
</gene>
<feature type="region of interest" description="Disordered" evidence="1">
    <location>
        <begin position="91"/>
        <end position="114"/>
    </location>
</feature>
<reference evidence="2 3" key="1">
    <citation type="submission" date="2020-09" db="EMBL/GenBank/DDBJ databases">
        <title>De no assembly of potato wild relative species, Solanum commersonii.</title>
        <authorList>
            <person name="Cho K."/>
        </authorList>
    </citation>
    <scope>NUCLEOTIDE SEQUENCE [LARGE SCALE GENOMIC DNA]</scope>
    <source>
        <strain evidence="2">LZ3.2</strain>
        <tissue evidence="2">Leaf</tissue>
    </source>
</reference>
<evidence type="ECO:0000313" key="2">
    <source>
        <dbReference type="EMBL" id="KAG5601504.1"/>
    </source>
</evidence>
<dbReference type="AlphaFoldDB" id="A0A9J5YP56"/>
<feature type="compositionally biased region" description="Basic and acidic residues" evidence="1">
    <location>
        <begin position="94"/>
        <end position="114"/>
    </location>
</feature>
<sequence>MNSYFAYVRMWVWQRLFLKCIGTHYTSVYPNRVRFHLTPRCMFNEFKRSEIGKMARHSEGGSLHNRVELLAKVTRKEKNVLYLIESQDAPFTQRKRESLETEAGTDRGSLRLSEKAHRKKKSCISGSSSSSLCGIERQYLQWRVR</sequence>
<dbReference type="EMBL" id="JACXVP010000006">
    <property type="protein sequence ID" value="KAG5601504.1"/>
    <property type="molecule type" value="Genomic_DNA"/>
</dbReference>
<evidence type="ECO:0000313" key="3">
    <source>
        <dbReference type="Proteomes" id="UP000824120"/>
    </source>
</evidence>
<accession>A0A9J5YP56</accession>
<keyword evidence="3" id="KW-1185">Reference proteome</keyword>
<comment type="caution">
    <text evidence="2">The sequence shown here is derived from an EMBL/GenBank/DDBJ whole genome shotgun (WGS) entry which is preliminary data.</text>
</comment>
<dbReference type="Proteomes" id="UP000824120">
    <property type="component" value="Chromosome 6"/>
</dbReference>
<name>A0A9J5YP56_SOLCO</name>
<organism evidence="2 3">
    <name type="scientific">Solanum commersonii</name>
    <name type="common">Commerson's wild potato</name>
    <name type="synonym">Commerson's nightshade</name>
    <dbReference type="NCBI Taxonomy" id="4109"/>
    <lineage>
        <taxon>Eukaryota</taxon>
        <taxon>Viridiplantae</taxon>
        <taxon>Streptophyta</taxon>
        <taxon>Embryophyta</taxon>
        <taxon>Tracheophyta</taxon>
        <taxon>Spermatophyta</taxon>
        <taxon>Magnoliopsida</taxon>
        <taxon>eudicotyledons</taxon>
        <taxon>Gunneridae</taxon>
        <taxon>Pentapetalae</taxon>
        <taxon>asterids</taxon>
        <taxon>lamiids</taxon>
        <taxon>Solanales</taxon>
        <taxon>Solanaceae</taxon>
        <taxon>Solanoideae</taxon>
        <taxon>Solaneae</taxon>
        <taxon>Solanum</taxon>
    </lineage>
</organism>